<feature type="compositionally biased region" description="Basic and acidic residues" evidence="9">
    <location>
        <begin position="173"/>
        <end position="190"/>
    </location>
</feature>
<organism evidence="11 12">
    <name type="scientific">Perca flavescens</name>
    <name type="common">American yellow perch</name>
    <name type="synonym">Morone flavescens</name>
    <dbReference type="NCBI Taxonomy" id="8167"/>
    <lineage>
        <taxon>Eukaryota</taxon>
        <taxon>Metazoa</taxon>
        <taxon>Chordata</taxon>
        <taxon>Craniata</taxon>
        <taxon>Vertebrata</taxon>
        <taxon>Euteleostomi</taxon>
        <taxon>Actinopterygii</taxon>
        <taxon>Neopterygii</taxon>
        <taxon>Teleostei</taxon>
        <taxon>Neoteleostei</taxon>
        <taxon>Acanthomorphata</taxon>
        <taxon>Eupercaria</taxon>
        <taxon>Perciformes</taxon>
        <taxon>Percoidei</taxon>
        <taxon>Percidae</taxon>
        <taxon>Percinae</taxon>
        <taxon>Perca</taxon>
    </lineage>
</organism>
<keyword evidence="5" id="KW-1003">Cell membrane</keyword>
<dbReference type="PANTHER" id="PTHR10656:SF8">
    <property type="entry name" value="INOSITOL 1,4,5-TRISPHOSPHATE RECEPTOR-INTERACTING PROTEIN"/>
    <property type="match status" value="1"/>
</dbReference>
<dbReference type="Gene3D" id="1.10.1410.40">
    <property type="match status" value="1"/>
</dbReference>
<evidence type="ECO:0000256" key="9">
    <source>
        <dbReference type="SAM" id="MobiDB-lite"/>
    </source>
</evidence>
<name>A0A484DK26_PERFV</name>
<comment type="subcellular location">
    <subcellularLocation>
        <location evidence="2">Cell membrane</location>
        <topology evidence="2">Single-pass type I membrane protein</topology>
    </subcellularLocation>
    <subcellularLocation>
        <location evidence="3">Nucleus outer membrane</location>
        <topology evidence="3">Single-pass type I membrane protein</topology>
    </subcellularLocation>
</comment>
<evidence type="ECO:0000256" key="1">
    <source>
        <dbReference type="ARBA" id="ARBA00003856"/>
    </source>
</evidence>
<evidence type="ECO:0000256" key="2">
    <source>
        <dbReference type="ARBA" id="ARBA00004251"/>
    </source>
</evidence>
<feature type="region of interest" description="Disordered" evidence="9">
    <location>
        <begin position="45"/>
        <end position="202"/>
    </location>
</feature>
<dbReference type="GO" id="GO:0005886">
    <property type="term" value="C:plasma membrane"/>
    <property type="evidence" value="ECO:0007669"/>
    <property type="project" value="UniProtKB-SubCell"/>
</dbReference>
<reference evidence="11 12" key="1">
    <citation type="submission" date="2019-01" db="EMBL/GenBank/DDBJ databases">
        <title>A chromosome-scale genome assembly of the yellow perch, Perca flavescens.</title>
        <authorList>
            <person name="Feron R."/>
            <person name="Morvezen R."/>
            <person name="Bestin A."/>
            <person name="Haffray P."/>
            <person name="Klopp C."/>
            <person name="Zahm M."/>
            <person name="Cabau C."/>
            <person name="Roques C."/>
            <person name="Donnadieu C."/>
            <person name="Bouchez O."/>
            <person name="Christie M."/>
            <person name="Larson W."/>
            <person name="Guiguen Y."/>
        </authorList>
    </citation>
    <scope>NUCLEOTIDE SEQUENCE [LARGE SCALE GENOMIC DNA]</scope>
    <source>
        <strain evidence="11">YP-PL-M2</strain>
        <tissue evidence="11">Blood</tissue>
    </source>
</reference>
<dbReference type="PANTHER" id="PTHR10656">
    <property type="entry name" value="CELL FATE DETERMINING PROTEIN MAB21-RELATED"/>
    <property type="match status" value="1"/>
</dbReference>
<dbReference type="SMART" id="SM01265">
    <property type="entry name" value="Mab-21"/>
    <property type="match status" value="1"/>
</dbReference>
<protein>
    <recommendedName>
        <fullName evidence="4">Inositol 1,4,5-trisphosphate receptor-interacting protein</fullName>
    </recommendedName>
</protein>
<keyword evidence="10" id="KW-0732">Signal</keyword>
<dbReference type="InterPro" id="IPR026250">
    <property type="entry name" value="ITPRIP-like"/>
</dbReference>
<evidence type="ECO:0000256" key="6">
    <source>
        <dbReference type="ARBA" id="ARBA00023054"/>
    </source>
</evidence>
<evidence type="ECO:0000256" key="10">
    <source>
        <dbReference type="SAM" id="SignalP"/>
    </source>
</evidence>
<feature type="compositionally biased region" description="Polar residues" evidence="9">
    <location>
        <begin position="158"/>
        <end position="172"/>
    </location>
</feature>
<evidence type="ECO:0000256" key="5">
    <source>
        <dbReference type="ARBA" id="ARBA00022475"/>
    </source>
</evidence>
<feature type="signal peptide" evidence="10">
    <location>
        <begin position="1"/>
        <end position="19"/>
    </location>
</feature>
<proteinExistence type="predicted"/>
<dbReference type="AlphaFoldDB" id="A0A484DK26"/>
<keyword evidence="8" id="KW-0539">Nucleus</keyword>
<evidence type="ECO:0000256" key="4">
    <source>
        <dbReference type="ARBA" id="ARBA00019443"/>
    </source>
</evidence>
<keyword evidence="6" id="KW-0175">Coiled coil</keyword>
<evidence type="ECO:0000256" key="8">
    <source>
        <dbReference type="ARBA" id="ARBA00023242"/>
    </source>
</evidence>
<dbReference type="EMBL" id="SCKG01000002">
    <property type="protein sequence ID" value="TDH15856.1"/>
    <property type="molecule type" value="Genomic_DNA"/>
</dbReference>
<comment type="function">
    <text evidence="1">Enhances Ca(2+)-mediated inhibition of inositol 1,4,5-triphosphate receptor (ITPR) Ca(2+) release.</text>
</comment>
<feature type="compositionally biased region" description="Basic and acidic residues" evidence="9">
    <location>
        <begin position="59"/>
        <end position="87"/>
    </location>
</feature>
<dbReference type="STRING" id="8167.A0A484DK26"/>
<evidence type="ECO:0000313" key="12">
    <source>
        <dbReference type="Proteomes" id="UP000295070"/>
    </source>
</evidence>
<evidence type="ECO:0000256" key="7">
    <source>
        <dbReference type="ARBA" id="ARBA00023180"/>
    </source>
</evidence>
<comment type="caution">
    <text evidence="11">The sequence shown here is derived from an EMBL/GenBank/DDBJ whole genome shotgun (WGS) entry which is preliminary data.</text>
</comment>
<keyword evidence="7" id="KW-0325">Glycoprotein</keyword>
<dbReference type="GO" id="GO:0005640">
    <property type="term" value="C:nuclear outer membrane"/>
    <property type="evidence" value="ECO:0007669"/>
    <property type="project" value="UniProtKB-SubCell"/>
</dbReference>
<dbReference type="Proteomes" id="UP000295070">
    <property type="component" value="Chromosome 2"/>
</dbReference>
<gene>
    <name evidence="11" type="ORF">EPR50_G00013390</name>
</gene>
<dbReference type="PRINTS" id="PR02107">
    <property type="entry name" value="INOS145TPRIP"/>
</dbReference>
<keyword evidence="5" id="KW-0472">Membrane</keyword>
<evidence type="ECO:0000313" key="11">
    <source>
        <dbReference type="EMBL" id="TDH15856.1"/>
    </source>
</evidence>
<accession>A0A484DK26</accession>
<sequence>MQDTLLRVFVVALSLLTYPRDDPGVEEWDDITTAGIQKHEERLLRGEELGDEMAPVSEEMTHTDSRVPRQDDLRNIQSEKHVTEKDQTSVLEDITVTKHDSEEDATGHNSPEADLDPSQPQDSKREPDAALKTSQIDHEQNGNLQLDKKSKQGEDIQTDGSFTDQSRPQGQQEKPEDKGVFSSKEQESPRSHLHTMTSENETSEAIADWEGDYLWYIWNTISVISMIRFFRKYLGNISQMKQARAFPVTCTAAEIPLPDSKTLQQFHSKCIQVSSENKWKEFLEGFAKDLLEAMRTVCDGNSGMVIEDFQIVDVCNIIVPFTPPDPYSFQCLLWNNQANDTLPDMQVCGRIQLMKNKIQNDCPCQSSNSDDMVCLLHCETEQVKMKMTEVCASLLCMKNSHFLSKSQVTRWFQNTIKQAWGQISHKYEFELKVRYIGAPGSLIVRFRSGKKICFSMNPVVKVNADAHLFINPHSPNFDISWTLSLTGYEDNFLENISKLLPANSCHSQTLEIAHFLHRRQTALSGSSALEDLHFKIALMHLLLTKDPLQWEPSNVACRLRDLLAFMERSLKTKLLHHVLIGNPLSQRVIKLPAEFTHANTVNLFHPLVVHNCIYRNAVMHFQEMLSNAHMLIQEYVAVYDCGNC</sequence>
<feature type="compositionally biased region" description="Basic and acidic residues" evidence="9">
    <location>
        <begin position="122"/>
        <end position="154"/>
    </location>
</feature>
<dbReference type="InterPro" id="IPR024810">
    <property type="entry name" value="MAB21L/cGLR"/>
</dbReference>
<feature type="chain" id="PRO_5019788616" description="Inositol 1,4,5-trisphosphate receptor-interacting protein" evidence="10">
    <location>
        <begin position="20"/>
        <end position="644"/>
    </location>
</feature>
<evidence type="ECO:0000256" key="3">
    <source>
        <dbReference type="ARBA" id="ARBA00004494"/>
    </source>
</evidence>
<keyword evidence="12" id="KW-1185">Reference proteome</keyword>